<organism evidence="1">
    <name type="scientific">viral metagenome</name>
    <dbReference type="NCBI Taxonomy" id="1070528"/>
    <lineage>
        <taxon>unclassified sequences</taxon>
        <taxon>metagenomes</taxon>
        <taxon>organismal metagenomes</taxon>
    </lineage>
</organism>
<proteinExistence type="predicted"/>
<accession>A0A6H1ZVK6</accession>
<evidence type="ECO:0000313" key="1">
    <source>
        <dbReference type="EMBL" id="QJA51548.1"/>
    </source>
</evidence>
<sequence>MNLIETNREAGFNDNEIRLYVNQRRVVLSEGGFSSTEIDEYVGSFNEQTNRKLPIKEQLKVKSAIEQLPSPIAEEVRKRGIEKQREKEFGTISETPFSVLQMLANIPDNTTEIVNSVSSLIANAGIFTYRFGKNFIKDVNNVFSGKLIEAQPGGDVEGEVQKQFKPVTDLAKAIVTDWSLLLSGEMPRELDKVPAGKAVTQVFETLDRQGIGKTLKYFVQDNPVDAFFITTALYQATGQGARLTMKEVNKFIPTGTRIAGALDDVLSVKRTPIIYEMPVINDGVEGIAKSVEFSRAYSDNPLTKYIFQKSFDSVLEKYPGMMAMFGTHKSKKLLNSLRNIYEDASFEERAKMHEEIFKQLNLLTKEEQAIMVPYLEGRLSLINEPSAQFKGFETWYRALIDTVQTDLKSRGALTAEIIENRMYQPLMKATGLTKEEIIVEFGDFSPAYVHHFFPDIYASKMGIYFADTTGKRFKPSFLKKSKGVSGYSENLKEILPKWISEYIKFKNTETFINDFTNKFGVKVNIKDVQEVVGGLKVGDKIYEGYKIIAPDNYLSFYKRKIDFYKEVSKRMDNATFDEAIGDALQGMSTTVMAVSKNKAVYLVREELVNELESFATPVFGSSKAQNIIRLVVDKPTQIWKDSVLAFAPRWIKNNVMGDIIFNTMEGVGPLSYSRGFQKMYYDVIPDELLKASFANVMKYNPQLGKTAETAIGGLVQNLYESKLVDGISKIKDTGYAINTMFEQPFVRALYVKLAREKAVGLLKKEGVPITEESVLRKMAEMKATPELIKPIITQVKETLPVFNLTGNWERKYIRRIVPFYNWYKFMAQYAAKLPVKHPFKTVGARGLGALAEKQREETYKAMFPFMAREIEDSGIPEVFNHLWPITNENGKVTFFNARGLNPFATIEDFTSFDLINMMSPVITVPYGQITGRSAFGDREFRSGERGIEHTVDGIKYNDFEKVRPPLMDHILSQFPQYDLIKQSLVPARQYDTGTILNPEPIIDEITGEPKYPIDSVEKLLNYMGIDRRTIDEIDLRTRWDNYQQRKRQALGQAFKKGQGKISQALSFDEIREIINEIKTDTKLWGKLSDEMRDIAIVKVDETRRLKEKMELEEQ</sequence>
<evidence type="ECO:0000313" key="2">
    <source>
        <dbReference type="EMBL" id="QJH98893.1"/>
    </source>
</evidence>
<dbReference type="AlphaFoldDB" id="A0A6H1ZVK6"/>
<gene>
    <name evidence="1" type="ORF">TM448A02198_0005</name>
    <name evidence="2" type="ORF">TM448B01419_0002</name>
</gene>
<evidence type="ECO:0008006" key="3">
    <source>
        <dbReference type="Google" id="ProtNLM"/>
    </source>
</evidence>
<name>A0A6H1ZVK6_9ZZZZ</name>
<protein>
    <recommendedName>
        <fullName evidence="3">Large polyvalent protein associated domain-containing protein</fullName>
    </recommendedName>
</protein>
<reference evidence="1" key="1">
    <citation type="submission" date="2020-03" db="EMBL/GenBank/DDBJ databases">
        <title>The deep terrestrial virosphere.</title>
        <authorList>
            <person name="Holmfeldt K."/>
            <person name="Nilsson E."/>
            <person name="Simone D."/>
            <person name="Lopez-Fernandez M."/>
            <person name="Wu X."/>
            <person name="de Brujin I."/>
            <person name="Lundin D."/>
            <person name="Andersson A."/>
            <person name="Bertilsson S."/>
            <person name="Dopson M."/>
        </authorList>
    </citation>
    <scope>NUCLEOTIDE SEQUENCE</scope>
    <source>
        <strain evidence="1">TM448A02198</strain>
        <strain evidence="2">TM448B01419</strain>
    </source>
</reference>
<dbReference type="EMBL" id="MT144757">
    <property type="protein sequence ID" value="QJH98893.1"/>
    <property type="molecule type" value="Genomic_DNA"/>
</dbReference>
<dbReference type="EMBL" id="MT144272">
    <property type="protein sequence ID" value="QJA51548.1"/>
    <property type="molecule type" value="Genomic_DNA"/>
</dbReference>